<reference evidence="2" key="1">
    <citation type="submission" date="2020-10" db="EMBL/GenBank/DDBJ databases">
        <authorList>
            <person name="Gilroy R."/>
        </authorList>
    </citation>
    <scope>NUCLEOTIDE SEQUENCE</scope>
    <source>
        <strain evidence="2">ChiBcec2-4451</strain>
    </source>
</reference>
<gene>
    <name evidence="2" type="ORF">IAA63_08075</name>
</gene>
<dbReference type="AlphaFoldDB" id="A0A9D1T6P8"/>
<dbReference type="Proteomes" id="UP000886723">
    <property type="component" value="Unassembled WGS sequence"/>
</dbReference>
<dbReference type="InterPro" id="IPR051044">
    <property type="entry name" value="MAG_DAG_Lipase"/>
</dbReference>
<sequence>MREQYEKLRSYGDGLKLEVLTVVPEGEIRGIFQIHHGMSEYKERYLPFMRFMAKQGYAAVIHDCRGHGKSIRSREDLGYMYGQGGKALVEDTHRILQVMKERWPGVPVILLGHSMGSLVVRTFLKQYDREIDLLVVCGSPGKNPLLGMGKLLASAEKMLYGPRHRAKLIEALSFGPYAGKFAGEKSRFSWCCSDPEVVAEYDASPFCGFTFTVDGYEALFSLMEETYSMRGWKCKNPDLPVLFVAGREDPCIGGVRGFEQAVSHMRYVGYRDVSAKLYEGMRHEILNEKKKEQVYKDILRYAEEKIRQK</sequence>
<dbReference type="Pfam" id="PF12146">
    <property type="entry name" value="Hydrolase_4"/>
    <property type="match status" value="1"/>
</dbReference>
<dbReference type="SUPFAM" id="SSF53474">
    <property type="entry name" value="alpha/beta-Hydrolases"/>
    <property type="match status" value="1"/>
</dbReference>
<proteinExistence type="predicted"/>
<dbReference type="InterPro" id="IPR029058">
    <property type="entry name" value="AB_hydrolase_fold"/>
</dbReference>
<evidence type="ECO:0000313" key="2">
    <source>
        <dbReference type="EMBL" id="HIV13079.1"/>
    </source>
</evidence>
<accession>A0A9D1T6P8</accession>
<dbReference type="Gene3D" id="3.40.50.1820">
    <property type="entry name" value="alpha/beta hydrolase"/>
    <property type="match status" value="1"/>
</dbReference>
<dbReference type="InterPro" id="IPR022742">
    <property type="entry name" value="Hydrolase_4"/>
</dbReference>
<dbReference type="EMBL" id="DVON01000174">
    <property type="protein sequence ID" value="HIV13079.1"/>
    <property type="molecule type" value="Genomic_DNA"/>
</dbReference>
<protein>
    <submittedName>
        <fullName evidence="2">Alpha/beta fold hydrolase</fullName>
    </submittedName>
</protein>
<dbReference type="PANTHER" id="PTHR11614">
    <property type="entry name" value="PHOSPHOLIPASE-RELATED"/>
    <property type="match status" value="1"/>
</dbReference>
<keyword evidence="2" id="KW-0378">Hydrolase</keyword>
<name>A0A9D1T6P8_9FIRM</name>
<reference evidence="2" key="2">
    <citation type="journal article" date="2021" name="PeerJ">
        <title>Extensive microbial diversity within the chicken gut microbiome revealed by metagenomics and culture.</title>
        <authorList>
            <person name="Gilroy R."/>
            <person name="Ravi A."/>
            <person name="Getino M."/>
            <person name="Pursley I."/>
            <person name="Horton D.L."/>
            <person name="Alikhan N.F."/>
            <person name="Baker D."/>
            <person name="Gharbi K."/>
            <person name="Hall N."/>
            <person name="Watson M."/>
            <person name="Adriaenssens E.M."/>
            <person name="Foster-Nyarko E."/>
            <person name="Jarju S."/>
            <person name="Secka A."/>
            <person name="Antonio M."/>
            <person name="Oren A."/>
            <person name="Chaudhuri R.R."/>
            <person name="La Ragione R."/>
            <person name="Hildebrand F."/>
            <person name="Pallen M.J."/>
        </authorList>
    </citation>
    <scope>NUCLEOTIDE SEQUENCE</scope>
    <source>
        <strain evidence="2">ChiBcec2-4451</strain>
    </source>
</reference>
<comment type="caution">
    <text evidence="2">The sequence shown here is derived from an EMBL/GenBank/DDBJ whole genome shotgun (WGS) entry which is preliminary data.</text>
</comment>
<dbReference type="GO" id="GO:0016787">
    <property type="term" value="F:hydrolase activity"/>
    <property type="evidence" value="ECO:0007669"/>
    <property type="project" value="UniProtKB-KW"/>
</dbReference>
<evidence type="ECO:0000313" key="3">
    <source>
        <dbReference type="Proteomes" id="UP000886723"/>
    </source>
</evidence>
<evidence type="ECO:0000259" key="1">
    <source>
        <dbReference type="Pfam" id="PF12146"/>
    </source>
</evidence>
<organism evidence="2 3">
    <name type="scientific">Candidatus Pullilachnospira stercoravium</name>
    <dbReference type="NCBI Taxonomy" id="2840913"/>
    <lineage>
        <taxon>Bacteria</taxon>
        <taxon>Bacillati</taxon>
        <taxon>Bacillota</taxon>
        <taxon>Clostridia</taxon>
        <taxon>Lachnospirales</taxon>
        <taxon>Lachnospiraceae</taxon>
        <taxon>Lachnospiraceae incertae sedis</taxon>
        <taxon>Candidatus Pullilachnospira</taxon>
    </lineage>
</organism>
<feature type="domain" description="Serine aminopeptidase S33" evidence="1">
    <location>
        <begin position="27"/>
        <end position="289"/>
    </location>
</feature>